<evidence type="ECO:0000256" key="3">
    <source>
        <dbReference type="ARBA" id="ARBA00022705"/>
    </source>
</evidence>
<reference evidence="9" key="2">
    <citation type="submission" date="2014-02" db="EMBL/GenBank/DDBJ databases">
        <title>Complete DNA sequence of /Kuraishia capsulata/ illustrates novel genomic features among budding yeasts (/Saccharomycotina/).</title>
        <authorList>
            <person name="Morales L."/>
            <person name="Noel B."/>
            <person name="Porcel B."/>
            <person name="Marcet-Houben M."/>
            <person name="Hullo M-F."/>
            <person name="Sacerdot C."/>
            <person name="Tekaia F."/>
            <person name="Leh-Louis V."/>
            <person name="Despons L."/>
            <person name="Khanna V."/>
            <person name="Aury J-M."/>
            <person name="Barbe V."/>
            <person name="Couloux A."/>
            <person name="Labadie K."/>
            <person name="Pelletier E."/>
            <person name="Souciet J-L."/>
            <person name="Boekhout T."/>
            <person name="Gabaldon T."/>
            <person name="Wincker P."/>
            <person name="Dujon B."/>
        </authorList>
    </citation>
    <scope>NUCLEOTIDE SEQUENCE</scope>
    <source>
        <strain evidence="9">CBS 1993</strain>
    </source>
</reference>
<evidence type="ECO:0000256" key="4">
    <source>
        <dbReference type="ARBA" id="ARBA00023242"/>
    </source>
</evidence>
<comment type="subunit">
    <text evidence="5">Component of the origin recognition complex (ORC).</text>
</comment>
<accession>W6MGG4</accession>
<dbReference type="InterPro" id="IPR056772">
    <property type="entry name" value="RecA-like_ORC2"/>
</dbReference>
<dbReference type="RefSeq" id="XP_022457201.1">
    <property type="nucleotide sequence ID" value="XM_022605765.1"/>
</dbReference>
<evidence type="ECO:0000256" key="1">
    <source>
        <dbReference type="ARBA" id="ARBA00004123"/>
    </source>
</evidence>
<dbReference type="GO" id="GO:0003688">
    <property type="term" value="F:DNA replication origin binding"/>
    <property type="evidence" value="ECO:0007669"/>
    <property type="project" value="UniProtKB-UniRule"/>
</dbReference>
<dbReference type="GO" id="GO:0005664">
    <property type="term" value="C:nuclear origin of replication recognition complex"/>
    <property type="evidence" value="ECO:0007669"/>
    <property type="project" value="UniProtKB-UniRule"/>
</dbReference>
<evidence type="ECO:0000256" key="2">
    <source>
        <dbReference type="ARBA" id="ARBA00007421"/>
    </source>
</evidence>
<dbReference type="PANTHER" id="PTHR14052:SF0">
    <property type="entry name" value="ORIGIN RECOGNITION COMPLEX SUBUNIT 2"/>
    <property type="match status" value="1"/>
</dbReference>
<feature type="domain" description="Origin recognition complex subunit 2 winged-helix" evidence="8">
    <location>
        <begin position="389"/>
        <end position="447"/>
    </location>
</feature>
<dbReference type="HOGENOM" id="CLU_018596_1_0_1"/>
<dbReference type="Pfam" id="PF24882">
    <property type="entry name" value="WHD_ORC2"/>
    <property type="match status" value="1"/>
</dbReference>
<keyword evidence="10" id="KW-1185">Reference proteome</keyword>
<feature type="region of interest" description="Disordered" evidence="6">
    <location>
        <begin position="1"/>
        <end position="57"/>
    </location>
</feature>
<dbReference type="STRING" id="1382522.W6MGG4"/>
<keyword evidence="4 5" id="KW-0539">Nucleus</keyword>
<dbReference type="GeneID" id="34518589"/>
<evidence type="ECO:0000259" key="8">
    <source>
        <dbReference type="Pfam" id="PF24882"/>
    </source>
</evidence>
<organism evidence="9 10">
    <name type="scientific">Kuraishia capsulata CBS 1993</name>
    <dbReference type="NCBI Taxonomy" id="1382522"/>
    <lineage>
        <taxon>Eukaryota</taxon>
        <taxon>Fungi</taxon>
        <taxon>Dikarya</taxon>
        <taxon>Ascomycota</taxon>
        <taxon>Saccharomycotina</taxon>
        <taxon>Pichiomycetes</taxon>
        <taxon>Pichiales</taxon>
        <taxon>Pichiaceae</taxon>
        <taxon>Kuraishia</taxon>
    </lineage>
</organism>
<reference evidence="9" key="1">
    <citation type="submission" date="2013-12" db="EMBL/GenBank/DDBJ databases">
        <authorList>
            <person name="Genoscope - CEA"/>
        </authorList>
    </citation>
    <scope>NUCLEOTIDE SEQUENCE</scope>
    <source>
        <strain evidence="9">CBS 1993</strain>
    </source>
</reference>
<feature type="domain" description="Origin recognition complex subunit 2 RecA-like" evidence="7">
    <location>
        <begin position="141"/>
        <end position="310"/>
    </location>
</feature>
<name>W6MGG4_9ASCO</name>
<protein>
    <recommendedName>
        <fullName evidence="5">Origin recognition complex subunit 2</fullName>
    </recommendedName>
</protein>
<comment type="function">
    <text evidence="5">Component of the origin recognition complex (ORC) that binds origins of replication. DNA-binding is ATP-dependent. ORC is required to assemble the pre-replication complex necessary to initiate DNA replication.</text>
</comment>
<evidence type="ECO:0000259" key="7">
    <source>
        <dbReference type="Pfam" id="PF04084"/>
    </source>
</evidence>
<dbReference type="Proteomes" id="UP000019384">
    <property type="component" value="Unassembled WGS sequence"/>
</dbReference>
<keyword evidence="3 5" id="KW-0235">DNA replication</keyword>
<gene>
    <name evidence="9" type="ORF">KUCA_T00001156001</name>
</gene>
<sequence>MAPSLTRKQDESEEESFSESDHSSSYERQTPSKKTRKAPTPTKTSTKRSKSSPSSMKIYKKDSEAASANSTPNKVALPELIAFRPVKEDRALFLDGYEGYFEQNKLKNAVSTGSMTNATDLEHSEFLQITQILNILHSQQRDVLKSYYESLFNQWFFQLSEGFNMAFYGLGSKRALAVRFISEYVLVKLSALGKETKSVVLNGYNPEASVRELMKQIGSIFYNGNRDYPLNPRSAIEFIRKEFKDLESPQLVVLVNNIDGEGLRTDRSQELLSRLASIPQIWMCVTMDHVNTPVMWDSGVLSQFNLLWHETTTFDPYLIETSFKNVLALGKSSKFIGSKGAEYVLTSLTSNARKLYHLLIARQIKNMNADHKASKGKKGTKEKAKFIGKIRHGVPFKELYEACLDEFITSNEISFRTVLGEFCEHKMAVLSKDNSGTEFVYIPFNIEELEKLATSA</sequence>
<dbReference type="EMBL" id="HG793125">
    <property type="protein sequence ID" value="CDK25189.1"/>
    <property type="molecule type" value="Genomic_DNA"/>
</dbReference>
<comment type="similarity">
    <text evidence="2 5">Belongs to the ORC2 family.</text>
</comment>
<dbReference type="PANTHER" id="PTHR14052">
    <property type="entry name" value="ORIGIN RECOGNITION COMPLEX SUBUNIT 2"/>
    <property type="match status" value="1"/>
</dbReference>
<evidence type="ECO:0000313" key="10">
    <source>
        <dbReference type="Proteomes" id="UP000019384"/>
    </source>
</evidence>
<evidence type="ECO:0000313" key="9">
    <source>
        <dbReference type="EMBL" id="CDK25189.1"/>
    </source>
</evidence>
<proteinExistence type="inferred from homology"/>
<dbReference type="GO" id="GO:0006260">
    <property type="term" value="P:DNA replication"/>
    <property type="evidence" value="ECO:0007669"/>
    <property type="project" value="UniProtKB-UniRule"/>
</dbReference>
<dbReference type="AlphaFoldDB" id="W6MGG4"/>
<dbReference type="Pfam" id="PF04084">
    <property type="entry name" value="RecA-like_ORC2"/>
    <property type="match status" value="1"/>
</dbReference>
<dbReference type="InterPro" id="IPR007220">
    <property type="entry name" value="ORC2"/>
</dbReference>
<evidence type="ECO:0000256" key="5">
    <source>
        <dbReference type="RuleBase" id="RU368084"/>
    </source>
</evidence>
<evidence type="ECO:0000256" key="6">
    <source>
        <dbReference type="SAM" id="MobiDB-lite"/>
    </source>
</evidence>
<dbReference type="OrthoDB" id="346673at2759"/>
<comment type="subcellular location">
    <subcellularLocation>
        <location evidence="1 5">Nucleus</location>
    </subcellularLocation>
</comment>
<dbReference type="InterPro" id="IPR056773">
    <property type="entry name" value="WHD_ORC2"/>
</dbReference>